<evidence type="ECO:0000313" key="5">
    <source>
        <dbReference type="EMBL" id="QJA27267.1"/>
    </source>
</evidence>
<evidence type="ECO:0000256" key="4">
    <source>
        <dbReference type="ARBA" id="ARBA00022640"/>
    </source>
</evidence>
<dbReference type="Pfam" id="PF10705">
    <property type="entry name" value="Ycf15"/>
    <property type="match status" value="1"/>
</dbReference>
<accession>A0A6H1YG13</accession>
<evidence type="ECO:0000256" key="3">
    <source>
        <dbReference type="ARBA" id="ARBA00017335"/>
    </source>
</evidence>
<dbReference type="RefSeq" id="YP_009776781.1">
    <property type="nucleotide sequence ID" value="NC_047476.1"/>
</dbReference>
<reference evidence="5" key="1">
    <citation type="submission" date="2019-11" db="EMBL/GenBank/DDBJ databases">
        <authorList>
            <person name="Liang C."/>
            <person name="Xu J."/>
            <person name="Chen S."/>
        </authorList>
    </citation>
    <scope>NUCLEOTIDE SEQUENCE</scope>
</reference>
<name>A0A6H1YG13_9LAMI</name>
<dbReference type="GeneID" id="54617946"/>
<dbReference type="AlphaFoldDB" id="A0A6H1YG13"/>
<dbReference type="GeneID" id="54617908"/>
<dbReference type="RefSeq" id="YP_009776798.1">
    <property type="nucleotide sequence ID" value="NC_047476.1"/>
</dbReference>
<keyword evidence="4 5" id="KW-0934">Plastid</keyword>
<gene>
    <name evidence="5" type="primary">ycf15</name>
</gene>
<comment type="similarity">
    <text evidence="2">Belongs to the ycf15 family.</text>
</comment>
<sequence length="37" mass="4291">METLLSAIFWTLAPRNNMVLLKHGRIEILVQNTLLIQ</sequence>
<geneLocation type="chloroplast" evidence="5"/>
<evidence type="ECO:0000256" key="2">
    <source>
        <dbReference type="ARBA" id="ARBA00009896"/>
    </source>
</evidence>
<comment type="subcellular location">
    <subcellularLocation>
        <location evidence="1">Plastid</location>
    </subcellularLocation>
</comment>
<dbReference type="GO" id="GO:0009536">
    <property type="term" value="C:plastid"/>
    <property type="evidence" value="ECO:0007669"/>
    <property type="project" value="UniProtKB-SubCell"/>
</dbReference>
<dbReference type="EMBL" id="MN711720">
    <property type="protein sequence ID" value="QJA27284.1"/>
    <property type="molecule type" value="Genomic_DNA"/>
</dbReference>
<dbReference type="InterPro" id="IPR019645">
    <property type="entry name" value="Uncharacterised_Ycf15"/>
</dbReference>
<proteinExistence type="inferred from homology"/>
<organism evidence="5">
    <name type="scientific">Justicia adhatoda</name>
    <dbReference type="NCBI Taxonomy" id="141317"/>
    <lineage>
        <taxon>Eukaryota</taxon>
        <taxon>Viridiplantae</taxon>
        <taxon>Streptophyta</taxon>
        <taxon>Embryophyta</taxon>
        <taxon>Tracheophyta</taxon>
        <taxon>Spermatophyta</taxon>
        <taxon>Magnoliopsida</taxon>
        <taxon>eudicotyledons</taxon>
        <taxon>Gunneridae</taxon>
        <taxon>Pentapetalae</taxon>
        <taxon>asterids</taxon>
        <taxon>lamiids</taxon>
        <taxon>Lamiales</taxon>
        <taxon>Acanthaceae</taxon>
        <taxon>Acanthoideae</taxon>
        <taxon>Justicieae</taxon>
        <taxon>Justicia</taxon>
    </lineage>
</organism>
<keyword evidence="5" id="KW-0150">Chloroplast</keyword>
<evidence type="ECO:0000256" key="1">
    <source>
        <dbReference type="ARBA" id="ARBA00004474"/>
    </source>
</evidence>
<dbReference type="EMBL" id="MN711720">
    <property type="protein sequence ID" value="QJA27267.1"/>
    <property type="molecule type" value="Genomic_DNA"/>
</dbReference>
<protein>
    <recommendedName>
        <fullName evidence="3">Uncharacterized protein ycf15</fullName>
    </recommendedName>
</protein>